<accession>A0A5B0NYS3</accession>
<organism evidence="2 3">
    <name type="scientific">Puccinia graminis f. sp. tritici</name>
    <dbReference type="NCBI Taxonomy" id="56615"/>
    <lineage>
        <taxon>Eukaryota</taxon>
        <taxon>Fungi</taxon>
        <taxon>Dikarya</taxon>
        <taxon>Basidiomycota</taxon>
        <taxon>Pucciniomycotina</taxon>
        <taxon>Pucciniomycetes</taxon>
        <taxon>Pucciniales</taxon>
        <taxon>Pucciniaceae</taxon>
        <taxon>Puccinia</taxon>
    </lineage>
</organism>
<feature type="region of interest" description="Disordered" evidence="1">
    <location>
        <begin position="1"/>
        <end position="36"/>
    </location>
</feature>
<reference evidence="2 3" key="1">
    <citation type="submission" date="2019-05" db="EMBL/GenBank/DDBJ databases">
        <title>Emergence of the Ug99 lineage of the wheat stem rust pathogen through somatic hybridization.</title>
        <authorList>
            <person name="Li F."/>
            <person name="Upadhyaya N.M."/>
            <person name="Sperschneider J."/>
            <person name="Matny O."/>
            <person name="Nguyen-Phuc H."/>
            <person name="Mago R."/>
            <person name="Raley C."/>
            <person name="Miller M.E."/>
            <person name="Silverstein K.A.T."/>
            <person name="Henningsen E."/>
            <person name="Hirsch C.D."/>
            <person name="Visser B."/>
            <person name="Pretorius Z.A."/>
            <person name="Steffenson B.J."/>
            <person name="Schwessinger B."/>
            <person name="Dodds P.N."/>
            <person name="Figueroa M."/>
        </authorList>
    </citation>
    <scope>NUCLEOTIDE SEQUENCE [LARGE SCALE GENOMIC DNA]</scope>
    <source>
        <strain evidence="2 3">Ug99</strain>
    </source>
</reference>
<evidence type="ECO:0000256" key="1">
    <source>
        <dbReference type="SAM" id="MobiDB-lite"/>
    </source>
</evidence>
<protein>
    <submittedName>
        <fullName evidence="2">Uncharacterized protein</fullName>
    </submittedName>
</protein>
<feature type="compositionally biased region" description="Basic and acidic residues" evidence="1">
    <location>
        <begin position="24"/>
        <end position="33"/>
    </location>
</feature>
<gene>
    <name evidence="2" type="ORF">PGTUg99_021951</name>
</gene>
<dbReference type="Proteomes" id="UP000325313">
    <property type="component" value="Unassembled WGS sequence"/>
</dbReference>
<comment type="caution">
    <text evidence="2">The sequence shown here is derived from an EMBL/GenBank/DDBJ whole genome shotgun (WGS) entry which is preliminary data.</text>
</comment>
<evidence type="ECO:0000313" key="2">
    <source>
        <dbReference type="EMBL" id="KAA1093704.1"/>
    </source>
</evidence>
<proteinExistence type="predicted"/>
<name>A0A5B0NYS3_PUCGR</name>
<sequence length="176" mass="20023">MPGGSTRPEPRSNRRALAYSMSPARKEECRRNVDPAGPRVAQSIMQAQKRPQKTLAISLLRETPRWRKDPTLDTAKLQPSYVMVWKQEWISDQTTLHVGRSFPVRGEASRRALEAARTLLSLRSDMMLTSSRRRLELIVGEFTLDAVIAPNSAGYHPAYSTACIRLWLIDRFVQFA</sequence>
<dbReference type="AlphaFoldDB" id="A0A5B0NYS3"/>
<dbReference type="EMBL" id="VDEP01000373">
    <property type="protein sequence ID" value="KAA1093704.1"/>
    <property type="molecule type" value="Genomic_DNA"/>
</dbReference>
<evidence type="ECO:0000313" key="3">
    <source>
        <dbReference type="Proteomes" id="UP000325313"/>
    </source>
</evidence>